<evidence type="ECO:0000256" key="7">
    <source>
        <dbReference type="PROSITE-ProRule" id="PRU10141"/>
    </source>
</evidence>
<dbReference type="PANTHER" id="PTHR24351">
    <property type="entry name" value="RIBOSOMAL PROTEIN S6 KINASE"/>
    <property type="match status" value="1"/>
</dbReference>
<keyword evidence="11" id="KW-1185">Reference proteome</keyword>
<evidence type="ECO:0000256" key="2">
    <source>
        <dbReference type="ARBA" id="ARBA00022553"/>
    </source>
</evidence>
<accession>A0A8S1K0F5</accession>
<dbReference type="InterPro" id="IPR000961">
    <property type="entry name" value="AGC-kinase_C"/>
</dbReference>
<dbReference type="EMBL" id="CAJJDN010000001">
    <property type="protein sequence ID" value="CAD8045696.1"/>
    <property type="molecule type" value="Genomic_DNA"/>
</dbReference>
<keyword evidence="2" id="KW-0597">Phosphoprotein</keyword>
<keyword evidence="4 7" id="KW-0547">Nucleotide-binding</keyword>
<dbReference type="GO" id="GO:0004674">
    <property type="term" value="F:protein serine/threonine kinase activity"/>
    <property type="evidence" value="ECO:0007669"/>
    <property type="project" value="UniProtKB-KW"/>
</dbReference>
<feature type="domain" description="AGC-kinase C-terminal" evidence="9">
    <location>
        <begin position="508"/>
        <end position="576"/>
    </location>
</feature>
<dbReference type="CDD" id="cd05123">
    <property type="entry name" value="STKc_AGC"/>
    <property type="match status" value="1"/>
</dbReference>
<dbReference type="InterPro" id="IPR000719">
    <property type="entry name" value="Prot_kinase_dom"/>
</dbReference>
<keyword evidence="6 7" id="KW-0067">ATP-binding</keyword>
<dbReference type="AlphaFoldDB" id="A0A8S1K0F5"/>
<evidence type="ECO:0000256" key="6">
    <source>
        <dbReference type="ARBA" id="ARBA00022840"/>
    </source>
</evidence>
<dbReference type="PROSITE" id="PS00108">
    <property type="entry name" value="PROTEIN_KINASE_ST"/>
    <property type="match status" value="1"/>
</dbReference>
<dbReference type="SMART" id="SM00220">
    <property type="entry name" value="S_TKc"/>
    <property type="match status" value="1"/>
</dbReference>
<dbReference type="PROSITE" id="PS50011">
    <property type="entry name" value="PROTEIN_KINASE_DOM"/>
    <property type="match status" value="1"/>
</dbReference>
<dbReference type="Proteomes" id="UP000692954">
    <property type="component" value="Unassembled WGS sequence"/>
</dbReference>
<dbReference type="InterPro" id="IPR045270">
    <property type="entry name" value="STKc_AGC"/>
</dbReference>
<organism evidence="10 11">
    <name type="scientific">Paramecium sonneborni</name>
    <dbReference type="NCBI Taxonomy" id="65129"/>
    <lineage>
        <taxon>Eukaryota</taxon>
        <taxon>Sar</taxon>
        <taxon>Alveolata</taxon>
        <taxon>Ciliophora</taxon>
        <taxon>Intramacronucleata</taxon>
        <taxon>Oligohymenophorea</taxon>
        <taxon>Peniculida</taxon>
        <taxon>Parameciidae</taxon>
        <taxon>Paramecium</taxon>
    </lineage>
</organism>
<comment type="caution">
    <text evidence="10">The sequence shown here is derived from an EMBL/GenBank/DDBJ whole genome shotgun (WGS) entry which is preliminary data.</text>
</comment>
<evidence type="ECO:0000313" key="11">
    <source>
        <dbReference type="Proteomes" id="UP000692954"/>
    </source>
</evidence>
<protein>
    <submittedName>
        <fullName evidence="10">Uncharacterized protein</fullName>
    </submittedName>
</protein>
<reference evidence="10" key="1">
    <citation type="submission" date="2021-01" db="EMBL/GenBank/DDBJ databases">
        <authorList>
            <consortium name="Genoscope - CEA"/>
            <person name="William W."/>
        </authorList>
    </citation>
    <scope>NUCLEOTIDE SEQUENCE</scope>
</reference>
<evidence type="ECO:0000313" key="10">
    <source>
        <dbReference type="EMBL" id="CAD8045696.1"/>
    </source>
</evidence>
<dbReference type="GO" id="GO:0005524">
    <property type="term" value="F:ATP binding"/>
    <property type="evidence" value="ECO:0007669"/>
    <property type="project" value="UniProtKB-UniRule"/>
</dbReference>
<feature type="domain" description="Protein kinase" evidence="8">
    <location>
        <begin position="248"/>
        <end position="507"/>
    </location>
</feature>
<dbReference type="InterPro" id="IPR017441">
    <property type="entry name" value="Protein_kinase_ATP_BS"/>
</dbReference>
<evidence type="ECO:0000259" key="8">
    <source>
        <dbReference type="PROSITE" id="PS50011"/>
    </source>
</evidence>
<evidence type="ECO:0000256" key="1">
    <source>
        <dbReference type="ARBA" id="ARBA00022527"/>
    </source>
</evidence>
<dbReference type="OrthoDB" id="289272at2759"/>
<feature type="binding site" evidence="7">
    <location>
        <position position="277"/>
    </location>
    <ligand>
        <name>ATP</name>
        <dbReference type="ChEBI" id="CHEBI:30616"/>
    </ligand>
</feature>
<evidence type="ECO:0000256" key="4">
    <source>
        <dbReference type="ARBA" id="ARBA00022741"/>
    </source>
</evidence>
<dbReference type="Pfam" id="PF00069">
    <property type="entry name" value="Pkinase"/>
    <property type="match status" value="1"/>
</dbReference>
<dbReference type="PROSITE" id="PS51285">
    <property type="entry name" value="AGC_KINASE_CTER"/>
    <property type="match status" value="1"/>
</dbReference>
<name>A0A8S1K0F5_9CILI</name>
<evidence type="ECO:0000256" key="5">
    <source>
        <dbReference type="ARBA" id="ARBA00022777"/>
    </source>
</evidence>
<gene>
    <name evidence="10" type="ORF">PSON_ATCC_30995.1.T0010219</name>
</gene>
<dbReference type="InterPro" id="IPR008271">
    <property type="entry name" value="Ser/Thr_kinase_AS"/>
</dbReference>
<dbReference type="PROSITE" id="PS00107">
    <property type="entry name" value="PROTEIN_KINASE_ATP"/>
    <property type="match status" value="1"/>
</dbReference>
<dbReference type="FunFam" id="1.10.510.10:FF:000008">
    <property type="entry name" value="Non-specific serine/threonine protein kinase"/>
    <property type="match status" value="1"/>
</dbReference>
<evidence type="ECO:0000259" key="9">
    <source>
        <dbReference type="PROSITE" id="PS51285"/>
    </source>
</evidence>
<evidence type="ECO:0000256" key="3">
    <source>
        <dbReference type="ARBA" id="ARBA00022679"/>
    </source>
</evidence>
<proteinExistence type="predicted"/>
<keyword evidence="1" id="KW-0723">Serine/threonine-protein kinase</keyword>
<keyword evidence="3" id="KW-0808">Transferase</keyword>
<keyword evidence="5" id="KW-0418">Kinase</keyword>
<sequence>MQHQIVVSPTRIPQQVKPFTSKNTLISPQRFPNRKISQGLIEDFVVKSNYITKPNYGSLTDRVNSLQKSQKSLSKDKFGSSTKQLRIQNDNFFQLTRGVNLLQTQKNKNFQNYNNQQLKPIQGSMTRRNNSIEELIATTVQTGLTKSSSQDQITTQEISINLHVGQDQAQNYRFPSNISTDQFVSMIKLKINNNDIIAFQSLDDNLQLDYYISLPNLPMDLFVNKTIRLKPISSTTNIINSKVNLNSFQFISVIGRGGFSTVVSARSLIDGKFVALKLINKQFIQQNQKQDLIQNERDILIQTTQKGAIFTNKIEYAFETKNWIVFCIDYCPGGELFNYIKKLQKLSEQQARFYLIEVILAIGFLHNEQIIYRDIKPENILIDSKGHIQLADFGLARPHMKKESCAYSFCGSPEYMAPEMFQNSGHTQLLDYYCLGCLLYELVTGLPPFYADDQNIIYKRLLKEQVEFPEFLSTDIKDLIRQLMIKDPSKRLGAKNGIDDILQHKWFKNIDVVQFINKQVKPPYIPDLFKLNFKSMNQNDKNFLEQIQKEQKQNLIFQPMFSGSFYFSKYGEKDSNILISKSTMENLVKKSLVNKQGLTNLQLQTNFENLLKQTFTNNKSKPNSRNKQQQYF</sequence>